<dbReference type="PANTHER" id="PTHR12649:SF11">
    <property type="entry name" value="PEPTIDYL-TRNA HYDROLASE 2, MITOCHONDRIAL"/>
    <property type="match status" value="1"/>
</dbReference>
<dbReference type="GO" id="GO:0004045">
    <property type="term" value="F:peptidyl-tRNA hydrolase activity"/>
    <property type="evidence" value="ECO:0007669"/>
    <property type="project" value="UniProtKB-EC"/>
</dbReference>
<dbReference type="OrthoDB" id="1733656at2759"/>
<evidence type="ECO:0000313" key="6">
    <source>
        <dbReference type="Proteomes" id="UP000242474"/>
    </source>
</evidence>
<dbReference type="NCBIfam" id="TIGR00283">
    <property type="entry name" value="arch_pth2"/>
    <property type="match status" value="1"/>
</dbReference>
<evidence type="ECO:0000313" key="5">
    <source>
        <dbReference type="EMBL" id="PIA18522.1"/>
    </source>
</evidence>
<dbReference type="CDD" id="cd02430">
    <property type="entry name" value="PTH2"/>
    <property type="match status" value="1"/>
</dbReference>
<dbReference type="InterPro" id="IPR002833">
    <property type="entry name" value="PTH2"/>
</dbReference>
<comment type="catalytic activity">
    <reaction evidence="4">
        <text>an N-acyl-L-alpha-aminoacyl-tRNA + H2O = an N-acyl-L-amino acid + a tRNA + H(+)</text>
        <dbReference type="Rhea" id="RHEA:54448"/>
        <dbReference type="Rhea" id="RHEA-COMP:10123"/>
        <dbReference type="Rhea" id="RHEA-COMP:13883"/>
        <dbReference type="ChEBI" id="CHEBI:15377"/>
        <dbReference type="ChEBI" id="CHEBI:15378"/>
        <dbReference type="ChEBI" id="CHEBI:59874"/>
        <dbReference type="ChEBI" id="CHEBI:78442"/>
        <dbReference type="ChEBI" id="CHEBI:138191"/>
        <dbReference type="EC" id="3.1.1.29"/>
    </reaction>
</comment>
<sequence>KIVLVVRTDLRMTGGKVASQCSHATLECYRKALKYAPEILQLWERLGQAKVTLKCKGENEMMQLEKAANEMGLVCHAFRDDGRTQIASGSLTVLGIGPGPVSIVNKVTGHLKL</sequence>
<dbReference type="InterPro" id="IPR023476">
    <property type="entry name" value="Pep_tRNA_hydro_II_dom_sf"/>
</dbReference>
<dbReference type="AlphaFoldDB" id="A0A2G5BHR7"/>
<feature type="non-terminal residue" evidence="5">
    <location>
        <position position="113"/>
    </location>
</feature>
<dbReference type="STRING" id="763665.A0A2G5BHR7"/>
<dbReference type="EMBL" id="KZ303489">
    <property type="protein sequence ID" value="PIA18522.1"/>
    <property type="molecule type" value="Genomic_DNA"/>
</dbReference>
<dbReference type="GO" id="GO:0005829">
    <property type="term" value="C:cytosol"/>
    <property type="evidence" value="ECO:0007669"/>
    <property type="project" value="TreeGrafter"/>
</dbReference>
<comment type="similarity">
    <text evidence="3">Belongs to the PTH2 family.</text>
</comment>
<dbReference type="FunFam" id="3.40.1490.10:FF:000001">
    <property type="entry name" value="Peptidyl-tRNA hydrolase 2"/>
    <property type="match status" value="1"/>
</dbReference>
<dbReference type="Proteomes" id="UP000242474">
    <property type="component" value="Unassembled WGS sequence"/>
</dbReference>
<protein>
    <recommendedName>
        <fullName evidence="1">peptidyl-tRNA hydrolase</fullName>
        <ecNumber evidence="1">3.1.1.29</ecNumber>
    </recommendedName>
</protein>
<dbReference type="Gene3D" id="3.40.1490.10">
    <property type="entry name" value="Bit1"/>
    <property type="match status" value="1"/>
</dbReference>
<feature type="non-terminal residue" evidence="5">
    <location>
        <position position="1"/>
    </location>
</feature>
<evidence type="ECO:0000256" key="1">
    <source>
        <dbReference type="ARBA" id="ARBA00013260"/>
    </source>
</evidence>
<proteinExistence type="inferred from homology"/>
<evidence type="ECO:0000256" key="3">
    <source>
        <dbReference type="ARBA" id="ARBA00038050"/>
    </source>
</evidence>
<accession>A0A2G5BHR7</accession>
<dbReference type="Pfam" id="PF01981">
    <property type="entry name" value="PTH2"/>
    <property type="match status" value="1"/>
</dbReference>
<gene>
    <name evidence="5" type="ORF">COEREDRAFT_30391</name>
</gene>
<evidence type="ECO:0000256" key="2">
    <source>
        <dbReference type="ARBA" id="ARBA00022801"/>
    </source>
</evidence>
<dbReference type="PANTHER" id="PTHR12649">
    <property type="entry name" value="PEPTIDYL-TRNA HYDROLASE 2"/>
    <property type="match status" value="1"/>
</dbReference>
<reference evidence="5 6" key="1">
    <citation type="journal article" date="2015" name="Genome Biol. Evol.">
        <title>Phylogenomic analyses indicate that early fungi evolved digesting cell walls of algal ancestors of land plants.</title>
        <authorList>
            <person name="Chang Y."/>
            <person name="Wang S."/>
            <person name="Sekimoto S."/>
            <person name="Aerts A.L."/>
            <person name="Choi C."/>
            <person name="Clum A."/>
            <person name="LaButti K.M."/>
            <person name="Lindquist E.A."/>
            <person name="Yee Ngan C."/>
            <person name="Ohm R.A."/>
            <person name="Salamov A.A."/>
            <person name="Grigoriev I.V."/>
            <person name="Spatafora J.W."/>
            <person name="Berbee M.L."/>
        </authorList>
    </citation>
    <scope>NUCLEOTIDE SEQUENCE [LARGE SCALE GENOMIC DNA]</scope>
    <source>
        <strain evidence="5 6">NRRL 1564</strain>
    </source>
</reference>
<evidence type="ECO:0000256" key="4">
    <source>
        <dbReference type="ARBA" id="ARBA00048707"/>
    </source>
</evidence>
<organism evidence="5 6">
    <name type="scientific">Coemansia reversa (strain ATCC 12441 / NRRL 1564)</name>
    <dbReference type="NCBI Taxonomy" id="763665"/>
    <lineage>
        <taxon>Eukaryota</taxon>
        <taxon>Fungi</taxon>
        <taxon>Fungi incertae sedis</taxon>
        <taxon>Zoopagomycota</taxon>
        <taxon>Kickxellomycotina</taxon>
        <taxon>Kickxellomycetes</taxon>
        <taxon>Kickxellales</taxon>
        <taxon>Kickxellaceae</taxon>
        <taxon>Coemansia</taxon>
    </lineage>
</organism>
<keyword evidence="6" id="KW-1185">Reference proteome</keyword>
<dbReference type="SUPFAM" id="SSF102462">
    <property type="entry name" value="Peptidyl-tRNA hydrolase II"/>
    <property type="match status" value="1"/>
</dbReference>
<dbReference type="EC" id="3.1.1.29" evidence="1"/>
<name>A0A2G5BHR7_COERN</name>
<keyword evidence="2 5" id="KW-0378">Hydrolase</keyword>